<keyword evidence="2" id="KW-0456">Lyase</keyword>
<dbReference type="Pfam" id="PF01168">
    <property type="entry name" value="Ala_racemase_N"/>
    <property type="match status" value="1"/>
</dbReference>
<accession>A0A537IGZ1</accession>
<dbReference type="GO" id="GO:0036088">
    <property type="term" value="P:D-serine catabolic process"/>
    <property type="evidence" value="ECO:0007669"/>
    <property type="project" value="TreeGrafter"/>
</dbReference>
<dbReference type="GO" id="GO:0008721">
    <property type="term" value="F:D-serine ammonia-lyase activity"/>
    <property type="evidence" value="ECO:0007669"/>
    <property type="project" value="TreeGrafter"/>
</dbReference>
<dbReference type="InterPro" id="IPR051466">
    <property type="entry name" value="D-amino_acid_metab_enzyme"/>
</dbReference>
<dbReference type="EMBL" id="VBAP01000148">
    <property type="protein sequence ID" value="TMI70352.1"/>
    <property type="molecule type" value="Genomic_DNA"/>
</dbReference>
<evidence type="ECO:0000313" key="4">
    <source>
        <dbReference type="EMBL" id="TMI70352.1"/>
    </source>
</evidence>
<dbReference type="PANTHER" id="PTHR28004">
    <property type="entry name" value="ZGC:162816-RELATED"/>
    <property type="match status" value="1"/>
</dbReference>
<dbReference type="InterPro" id="IPR026956">
    <property type="entry name" value="D-ser_dehydrat-like_dom"/>
</dbReference>
<dbReference type="Pfam" id="PF14031">
    <property type="entry name" value="D-ser_dehydrat"/>
    <property type="match status" value="1"/>
</dbReference>
<dbReference type="PANTHER" id="PTHR28004:SF2">
    <property type="entry name" value="D-SERINE DEHYDRATASE"/>
    <property type="match status" value="1"/>
</dbReference>
<dbReference type="InterPro" id="IPR042208">
    <property type="entry name" value="D-ser_dehydrat-like_sf"/>
</dbReference>
<dbReference type="Gene3D" id="3.20.20.10">
    <property type="entry name" value="Alanine racemase"/>
    <property type="match status" value="1"/>
</dbReference>
<dbReference type="SUPFAM" id="SSF51419">
    <property type="entry name" value="PLP-binding barrel"/>
    <property type="match status" value="1"/>
</dbReference>
<gene>
    <name evidence="4" type="ORF">E6H05_13700</name>
</gene>
<dbReference type="SMART" id="SM01119">
    <property type="entry name" value="D-ser_dehydrat"/>
    <property type="match status" value="1"/>
</dbReference>
<dbReference type="AlphaFoldDB" id="A0A537IGZ1"/>
<sequence>MTAQPSQPAREGAVIAAQAGTPLELIDTPVVTIDLAVMEQNIARLQHYLSLHGLRNRPHIKTHKLPAIARMQVAAGAAGITCQKLGEAEVMAEGGLDDILLTYNVLGEAKLERLVALADRISLTVTVDHPDIAAALSQAIRRAGLMLPVLIECDTGGRRCGVQTPAEAVELAQAITRLPGLILRGLMTYPTAPASGTFMRETIHLLKAKGIPVDVVSGGGTPGVWTVHEIPGFTEHRAGTYVYNDRNTVAAGAATLSDCAMRIMATVVSHPTPDRAILDAGSKTLAADLGQGVAGHGLIVEYPDAVLAALSEEHGHVDLSLSRRAPKIGERVSIVPNHACVVSNLHNEVYGVRGGRVDVVWPVDARGAVR</sequence>
<dbReference type="CDD" id="cd06820">
    <property type="entry name" value="PLPDE_III_LS_D-TA_like"/>
    <property type="match status" value="1"/>
</dbReference>
<evidence type="ECO:0000256" key="1">
    <source>
        <dbReference type="ARBA" id="ARBA00005323"/>
    </source>
</evidence>
<dbReference type="Proteomes" id="UP000318834">
    <property type="component" value="Unassembled WGS sequence"/>
</dbReference>
<dbReference type="Gene3D" id="2.40.37.20">
    <property type="entry name" value="D-serine dehydratase-like domain"/>
    <property type="match status" value="1"/>
</dbReference>
<dbReference type="InterPro" id="IPR029066">
    <property type="entry name" value="PLP-binding_barrel"/>
</dbReference>
<evidence type="ECO:0000256" key="2">
    <source>
        <dbReference type="ARBA" id="ARBA00023239"/>
    </source>
</evidence>
<evidence type="ECO:0000259" key="3">
    <source>
        <dbReference type="SMART" id="SM01119"/>
    </source>
</evidence>
<evidence type="ECO:0000313" key="5">
    <source>
        <dbReference type="Proteomes" id="UP000318834"/>
    </source>
</evidence>
<comment type="caution">
    <text evidence="4">The sequence shown here is derived from an EMBL/GenBank/DDBJ whole genome shotgun (WGS) entry which is preliminary data.</text>
</comment>
<organism evidence="4 5">
    <name type="scientific">Candidatus Segetimicrobium genomatis</name>
    <dbReference type="NCBI Taxonomy" id="2569760"/>
    <lineage>
        <taxon>Bacteria</taxon>
        <taxon>Bacillati</taxon>
        <taxon>Candidatus Sysuimicrobiota</taxon>
        <taxon>Candidatus Sysuimicrobiia</taxon>
        <taxon>Candidatus Sysuimicrobiales</taxon>
        <taxon>Candidatus Segetimicrobiaceae</taxon>
        <taxon>Candidatus Segetimicrobium</taxon>
    </lineage>
</organism>
<protein>
    <submittedName>
        <fullName evidence="4">D-TA family PLP-dependent enzyme</fullName>
    </submittedName>
</protein>
<dbReference type="InterPro" id="IPR001608">
    <property type="entry name" value="Ala_racemase_N"/>
</dbReference>
<reference evidence="4 5" key="1">
    <citation type="journal article" date="2019" name="Nat. Microbiol.">
        <title>Mediterranean grassland soil C-N compound turnover is dependent on rainfall and depth, and is mediated by genomically divergent microorganisms.</title>
        <authorList>
            <person name="Diamond S."/>
            <person name="Andeer P.F."/>
            <person name="Li Z."/>
            <person name="Crits-Christoph A."/>
            <person name="Burstein D."/>
            <person name="Anantharaman K."/>
            <person name="Lane K.R."/>
            <person name="Thomas B.C."/>
            <person name="Pan C."/>
            <person name="Northen T.R."/>
            <person name="Banfield J.F."/>
        </authorList>
    </citation>
    <scope>NUCLEOTIDE SEQUENCE [LARGE SCALE GENOMIC DNA]</scope>
    <source>
        <strain evidence="4">NP_8</strain>
    </source>
</reference>
<feature type="domain" description="D-serine dehydratase-like" evidence="3">
    <location>
        <begin position="260"/>
        <end position="353"/>
    </location>
</feature>
<comment type="similarity">
    <text evidence="1">Belongs to the DSD1 family.</text>
</comment>
<proteinExistence type="inferred from homology"/>
<name>A0A537IGZ1_9BACT</name>